<name>A0ACB7EM73_NIBAL</name>
<proteinExistence type="predicted"/>
<accession>A0ACB7EM73</accession>
<evidence type="ECO:0000313" key="1">
    <source>
        <dbReference type="EMBL" id="KAG8003308.1"/>
    </source>
</evidence>
<dbReference type="EMBL" id="CM024792">
    <property type="protein sequence ID" value="KAG8003308.1"/>
    <property type="molecule type" value="Genomic_DNA"/>
</dbReference>
<evidence type="ECO:0000313" key="2">
    <source>
        <dbReference type="Proteomes" id="UP000805704"/>
    </source>
</evidence>
<comment type="caution">
    <text evidence="1">The sequence shown here is derived from an EMBL/GenBank/DDBJ whole genome shotgun (WGS) entry which is preliminary data.</text>
</comment>
<protein>
    <submittedName>
        <fullName evidence="1">Zinc finger and BTB domain-containing protein 37</fullName>
    </submittedName>
</protein>
<dbReference type="Proteomes" id="UP000805704">
    <property type="component" value="Chromosome 4"/>
</dbReference>
<sequence length="169" mass="18038">MERSGSIQLEHPRLQYSVLSHLNQLRVQGRLCDIVVNVQGQSFRAHKVVLAASSPYFRGPHVSEPDEHRVADGDPKPDRVRAAAVVLLHGPALPAARRHHQLPDGRQLPADAAHHRPLHADPGGDPPEDQPRGHGRGSGGGGAGPPGGPWKPWCEEAPTAACGCSEHEG</sequence>
<organism evidence="1 2">
    <name type="scientific">Nibea albiflora</name>
    <name type="common">Yellow drum</name>
    <name type="synonym">Corvina albiflora</name>
    <dbReference type="NCBI Taxonomy" id="240163"/>
    <lineage>
        <taxon>Eukaryota</taxon>
        <taxon>Metazoa</taxon>
        <taxon>Chordata</taxon>
        <taxon>Craniata</taxon>
        <taxon>Vertebrata</taxon>
        <taxon>Euteleostomi</taxon>
        <taxon>Actinopterygii</taxon>
        <taxon>Neopterygii</taxon>
        <taxon>Teleostei</taxon>
        <taxon>Neoteleostei</taxon>
        <taxon>Acanthomorphata</taxon>
        <taxon>Eupercaria</taxon>
        <taxon>Sciaenidae</taxon>
        <taxon>Nibea</taxon>
    </lineage>
</organism>
<gene>
    <name evidence="1" type="primary">ZBTB37.4</name>
    <name evidence="1" type="ORF">GBF38_018304</name>
</gene>
<keyword evidence="2" id="KW-1185">Reference proteome</keyword>
<reference evidence="1" key="1">
    <citation type="submission" date="2020-04" db="EMBL/GenBank/DDBJ databases">
        <title>A chromosome-scale assembly and high-density genetic map of the yellow drum (Nibea albiflora) genome.</title>
        <authorList>
            <person name="Xu D."/>
            <person name="Zhang W."/>
            <person name="Chen R."/>
            <person name="Tan P."/>
            <person name="Wang L."/>
            <person name="Song H."/>
            <person name="Tian L."/>
            <person name="Zhu Q."/>
            <person name="Wang B."/>
        </authorList>
    </citation>
    <scope>NUCLEOTIDE SEQUENCE</scope>
    <source>
        <strain evidence="1">ZJHYS-2018</strain>
    </source>
</reference>